<dbReference type="OrthoDB" id="6395027at2"/>
<evidence type="ECO:0000313" key="2">
    <source>
        <dbReference type="EMBL" id="SDM08775.1"/>
    </source>
</evidence>
<evidence type="ECO:0000313" key="3">
    <source>
        <dbReference type="Proteomes" id="UP000198552"/>
    </source>
</evidence>
<dbReference type="PANTHER" id="PTHR41248">
    <property type="entry name" value="NORD PROTEIN"/>
    <property type="match status" value="1"/>
</dbReference>
<dbReference type="InterPro" id="IPR006538">
    <property type="entry name" value="CobT"/>
</dbReference>
<dbReference type="SUPFAM" id="SSF53300">
    <property type="entry name" value="vWA-like"/>
    <property type="match status" value="1"/>
</dbReference>
<dbReference type="RefSeq" id="WP_091566902.1">
    <property type="nucleotide sequence ID" value="NZ_FNHP01000002.1"/>
</dbReference>
<keyword evidence="3" id="KW-1185">Reference proteome</keyword>
<reference evidence="3" key="1">
    <citation type="submission" date="2016-10" db="EMBL/GenBank/DDBJ databases">
        <authorList>
            <person name="Varghese N."/>
            <person name="Submissions S."/>
        </authorList>
    </citation>
    <scope>NUCLEOTIDE SEQUENCE [LARGE SCALE GENOMIC DNA]</scope>
    <source>
        <strain evidence="3">EPL6</strain>
    </source>
</reference>
<dbReference type="Gene3D" id="3.40.50.410">
    <property type="entry name" value="von Willebrand factor, type A domain"/>
    <property type="match status" value="1"/>
</dbReference>
<dbReference type="InterPro" id="IPR025861">
    <property type="entry name" value="CobT_VWA_dom"/>
</dbReference>
<accession>A0A1G9QEQ2</accession>
<dbReference type="InterPro" id="IPR036465">
    <property type="entry name" value="vWFA_dom_sf"/>
</dbReference>
<dbReference type="Pfam" id="PF06213">
    <property type="entry name" value="CobT"/>
    <property type="match status" value="1"/>
</dbReference>
<dbReference type="GO" id="GO:0009236">
    <property type="term" value="P:cobalamin biosynthetic process"/>
    <property type="evidence" value="ECO:0007669"/>
    <property type="project" value="InterPro"/>
</dbReference>
<dbReference type="PANTHER" id="PTHR41248:SF1">
    <property type="entry name" value="NORD PROTEIN"/>
    <property type="match status" value="1"/>
</dbReference>
<dbReference type="Proteomes" id="UP000198552">
    <property type="component" value="Unassembled WGS sequence"/>
</dbReference>
<protein>
    <submittedName>
        <fullName evidence="2">Cobaltochelatase CobT</fullName>
    </submittedName>
</protein>
<dbReference type="STRING" id="1527607.SAMN05428957_102225"/>
<proteinExistence type="predicted"/>
<dbReference type="Pfam" id="PF11775">
    <property type="entry name" value="CobT_C"/>
    <property type="match status" value="1"/>
</dbReference>
<dbReference type="InterPro" id="IPR051928">
    <property type="entry name" value="NorD/CobT"/>
</dbReference>
<evidence type="ECO:0000259" key="1">
    <source>
        <dbReference type="Pfam" id="PF11775"/>
    </source>
</evidence>
<name>A0A1G9QEQ2_9BURK</name>
<feature type="domain" description="Cobalamin biosynthesis protein CobT VWA" evidence="1">
    <location>
        <begin position="346"/>
        <end position="558"/>
    </location>
</feature>
<gene>
    <name evidence="2" type="ORF">SAMN05428957_102225</name>
</gene>
<sequence>MPSEAAAALTRVEGLCGALVRALTGDGTLQWSSQTLYQGTEVVPLCAAHQGDVSMALPDQRALLDGAALRLRWSDAALHARHAPAEPVERLVYELLEQLRTESLAPSDWPGVRHNLSARFLRWCHAFADSGLTETSLGILLFTVALTAWTRLTGNEVPDTLSDLVEATRANIAPDIGGLLAALRRHRADQAAFIPHALALGQWVGQAVRSAQAEVPNGSARARRRQGFALRLHFDAPQAPPPPVATSGVSRSWDATAQQYRVFTRAYDREADASALVRAAQLAEFRARMDQEVIKGGFNVPRLARRLHRALAVPRRSGWRFGQEEGVVDGSRLAQLVSDPQYKAIFKDEQQRPATECAVALLLDCSGSMKAHAPAVSILVDVLGRALDMAGVAVEVLGFSTGAWNGGRARRDWQRAGCPEFPGRLNEQLHLVFKAGTQAWRRGRHGIAALRRPDLFREGMDGEAVEWACQRLLQLPAQRRILMVVSDGCPMDTATHQCNDEHYLDQHLRQVVDAHSRGGQIDICGLGVGLDLGLFYRRRLALDLKEHLDDASLDSVASMLVAAPHHTR</sequence>
<dbReference type="AlphaFoldDB" id="A0A1G9QEQ2"/>
<dbReference type="EMBL" id="FNHP01000002">
    <property type="protein sequence ID" value="SDM08775.1"/>
    <property type="molecule type" value="Genomic_DNA"/>
</dbReference>
<dbReference type="PIRSF" id="PIRSF031715">
    <property type="entry name" value="Cob_chel_CobT"/>
    <property type="match status" value="1"/>
</dbReference>
<organism evidence="2 3">
    <name type="scientific">Oryzisolibacter propanilivorax</name>
    <dbReference type="NCBI Taxonomy" id="1527607"/>
    <lineage>
        <taxon>Bacteria</taxon>
        <taxon>Pseudomonadati</taxon>
        <taxon>Pseudomonadota</taxon>
        <taxon>Betaproteobacteria</taxon>
        <taxon>Burkholderiales</taxon>
        <taxon>Comamonadaceae</taxon>
        <taxon>Oryzisolibacter</taxon>
    </lineage>
</organism>